<proteinExistence type="predicted"/>
<keyword evidence="4" id="KW-0418">Kinase</keyword>
<dbReference type="SMART" id="SM00304">
    <property type="entry name" value="HAMP"/>
    <property type="match status" value="1"/>
</dbReference>
<dbReference type="RefSeq" id="WP_054360114.1">
    <property type="nucleotide sequence ID" value="NZ_LJYW01000001.1"/>
</dbReference>
<keyword evidence="3" id="KW-0808">Transferase</keyword>
<evidence type="ECO:0000256" key="2">
    <source>
        <dbReference type="ARBA" id="ARBA00022553"/>
    </source>
</evidence>
<dbReference type="STRING" id="665126.ABB55_18480"/>
<dbReference type="InterPro" id="IPR011712">
    <property type="entry name" value="Sig_transdc_His_kin_sub3_dim/P"/>
</dbReference>
<evidence type="ECO:0000256" key="1">
    <source>
        <dbReference type="ARBA" id="ARBA00004370"/>
    </source>
</evidence>
<dbReference type="InterPro" id="IPR003660">
    <property type="entry name" value="HAMP_dom"/>
</dbReference>
<dbReference type="Pfam" id="PF02518">
    <property type="entry name" value="HATPase_c"/>
    <property type="match status" value="1"/>
</dbReference>
<keyword evidence="2" id="KW-0597">Phosphoprotein</keyword>
<keyword evidence="7" id="KW-1133">Transmembrane helix</keyword>
<feature type="domain" description="HAMP" evidence="8">
    <location>
        <begin position="217"/>
        <end position="269"/>
    </location>
</feature>
<evidence type="ECO:0000313" key="10">
    <source>
        <dbReference type="Proteomes" id="UP000048984"/>
    </source>
</evidence>
<comment type="subcellular location">
    <subcellularLocation>
        <location evidence="1">Membrane</location>
    </subcellularLocation>
</comment>
<dbReference type="GO" id="GO:0046983">
    <property type="term" value="F:protein dimerization activity"/>
    <property type="evidence" value="ECO:0007669"/>
    <property type="project" value="InterPro"/>
</dbReference>
<dbReference type="PANTHER" id="PTHR24421:SF58">
    <property type="entry name" value="SIGNAL TRANSDUCTION HISTIDINE-PROTEIN KINASE_PHOSPHATASE UHPB"/>
    <property type="match status" value="1"/>
</dbReference>
<protein>
    <recommendedName>
        <fullName evidence="8">HAMP domain-containing protein</fullName>
    </recommendedName>
</protein>
<dbReference type="SMART" id="SM00387">
    <property type="entry name" value="HATPase_c"/>
    <property type="match status" value="1"/>
</dbReference>
<dbReference type="GO" id="GO:0000155">
    <property type="term" value="F:phosphorelay sensor kinase activity"/>
    <property type="evidence" value="ECO:0007669"/>
    <property type="project" value="InterPro"/>
</dbReference>
<evidence type="ECO:0000256" key="3">
    <source>
        <dbReference type="ARBA" id="ARBA00022679"/>
    </source>
</evidence>
<dbReference type="EMBL" id="LJYW01000001">
    <property type="protein sequence ID" value="KPL53949.1"/>
    <property type="molecule type" value="Genomic_DNA"/>
</dbReference>
<feature type="transmembrane region" description="Helical" evidence="7">
    <location>
        <begin position="39"/>
        <end position="60"/>
    </location>
</feature>
<evidence type="ECO:0000313" key="9">
    <source>
        <dbReference type="EMBL" id="KPL53949.1"/>
    </source>
</evidence>
<name>A0A0P6WGX8_9HYPH</name>
<evidence type="ECO:0000256" key="6">
    <source>
        <dbReference type="SAM" id="MobiDB-lite"/>
    </source>
</evidence>
<dbReference type="InterPro" id="IPR036890">
    <property type="entry name" value="HATPase_C_sf"/>
</dbReference>
<dbReference type="Gene3D" id="3.30.565.10">
    <property type="entry name" value="Histidine kinase-like ATPase, C-terminal domain"/>
    <property type="match status" value="1"/>
</dbReference>
<accession>A0A0P6WGX8</accession>
<keyword evidence="7" id="KW-0472">Membrane</keyword>
<dbReference type="SUPFAM" id="SSF55874">
    <property type="entry name" value="ATPase domain of HSP90 chaperone/DNA topoisomerase II/histidine kinase"/>
    <property type="match status" value="1"/>
</dbReference>
<feature type="region of interest" description="Disordered" evidence="6">
    <location>
        <begin position="481"/>
        <end position="500"/>
    </location>
</feature>
<dbReference type="Pfam" id="PF00672">
    <property type="entry name" value="HAMP"/>
    <property type="match status" value="1"/>
</dbReference>
<keyword evidence="10" id="KW-1185">Reference proteome</keyword>
<dbReference type="CDD" id="cd06225">
    <property type="entry name" value="HAMP"/>
    <property type="match status" value="1"/>
</dbReference>
<dbReference type="Gene3D" id="6.10.340.10">
    <property type="match status" value="1"/>
</dbReference>
<dbReference type="SUPFAM" id="SSF158472">
    <property type="entry name" value="HAMP domain-like"/>
    <property type="match status" value="1"/>
</dbReference>
<feature type="region of interest" description="Disordered" evidence="6">
    <location>
        <begin position="1"/>
        <end position="30"/>
    </location>
</feature>
<evidence type="ECO:0000256" key="7">
    <source>
        <dbReference type="SAM" id="Phobius"/>
    </source>
</evidence>
<dbReference type="AlphaFoldDB" id="A0A0P6WGX8"/>
<dbReference type="GO" id="GO:0016020">
    <property type="term" value="C:membrane"/>
    <property type="evidence" value="ECO:0007669"/>
    <property type="project" value="UniProtKB-SubCell"/>
</dbReference>
<dbReference type="PROSITE" id="PS50885">
    <property type="entry name" value="HAMP"/>
    <property type="match status" value="1"/>
</dbReference>
<reference evidence="9 10" key="2">
    <citation type="submission" date="2015-10" db="EMBL/GenBank/DDBJ databases">
        <title>Draft Genome Sequence of Prosthecomicrobium hirschii ATCC 27832.</title>
        <authorList>
            <person name="Daniel J."/>
            <person name="Givan S.A."/>
            <person name="Brun Y.V."/>
            <person name="Brown P.J."/>
        </authorList>
    </citation>
    <scope>NUCLEOTIDE SEQUENCE [LARGE SCALE GENOMIC DNA]</scope>
    <source>
        <strain evidence="9 10">16</strain>
    </source>
</reference>
<feature type="transmembrane region" description="Helical" evidence="7">
    <location>
        <begin position="194"/>
        <end position="216"/>
    </location>
</feature>
<dbReference type="InterPro" id="IPR003594">
    <property type="entry name" value="HATPase_dom"/>
</dbReference>
<keyword evidence="7" id="KW-0812">Transmembrane</keyword>
<dbReference type="Gene3D" id="1.20.5.1930">
    <property type="match status" value="1"/>
</dbReference>
<gene>
    <name evidence="9" type="ORF">ABB55_18480</name>
</gene>
<dbReference type="InterPro" id="IPR050482">
    <property type="entry name" value="Sensor_HK_TwoCompSys"/>
</dbReference>
<dbReference type="PANTHER" id="PTHR24421">
    <property type="entry name" value="NITRATE/NITRITE SENSOR PROTEIN NARX-RELATED"/>
    <property type="match status" value="1"/>
</dbReference>
<dbReference type="Pfam" id="PF07730">
    <property type="entry name" value="HisKA_3"/>
    <property type="match status" value="1"/>
</dbReference>
<reference evidence="9 10" key="1">
    <citation type="submission" date="2015-09" db="EMBL/GenBank/DDBJ databases">
        <authorList>
            <person name="Jackson K.R."/>
            <person name="Lunt B.L."/>
            <person name="Fisher J.N.B."/>
            <person name="Gardner A.V."/>
            <person name="Bailey M.E."/>
            <person name="Deus L.M."/>
            <person name="Earl A.S."/>
            <person name="Gibby P.D."/>
            <person name="Hartmann K.A."/>
            <person name="Liu J.E."/>
            <person name="Manci A.M."/>
            <person name="Nielsen D.A."/>
            <person name="Solomon M.B."/>
            <person name="Breakwell D.P."/>
            <person name="Burnett S.H."/>
            <person name="Grose J.H."/>
        </authorList>
    </citation>
    <scope>NUCLEOTIDE SEQUENCE [LARGE SCALE GENOMIC DNA]</scope>
    <source>
        <strain evidence="9 10">16</strain>
    </source>
</reference>
<dbReference type="CDD" id="cd16917">
    <property type="entry name" value="HATPase_UhpB-NarQ-NarX-like"/>
    <property type="match status" value="1"/>
</dbReference>
<comment type="caution">
    <text evidence="9">The sequence shown here is derived from an EMBL/GenBank/DDBJ whole genome shotgun (WGS) entry which is preliminary data.</text>
</comment>
<evidence type="ECO:0000256" key="5">
    <source>
        <dbReference type="ARBA" id="ARBA00023012"/>
    </source>
</evidence>
<dbReference type="Proteomes" id="UP000048984">
    <property type="component" value="Unassembled WGS sequence"/>
</dbReference>
<sequence length="500" mass="52966">MSLVLPSPSAARSGLADPAAPTCPKGRRVGSGASLRRRIVIAVVTATALTFAAAAVVFILNARHAVRLETARALESAERLVREAARDLEISSSSEPRAALAVLAADIARTRHVSFGVTDGAGRSIPIPPAVKRAPGSEADDYDDWRPAPGWFHDLIAPAPTQRRIDLFRGVTRIGVVMLSTRPEDEVAEVWADALALGFVAVGGACALMVILILVLGRILRPISELGDALQSLERADYTVRLEHPPVAELDILVQRFNRLAEALHETHSENRRLASSLITVQDDERRRLAMELHDEFGPCLFGVRAHAGAILQAAEADGGPGGSRIAACARDIMAVSDKLQVANRTILADLQPMCLGQVPLDELLGGLGVTIRRTAPDLALTFDLELPGRSYGERVDLTVYRSIQESVLNAVKHGRASSVRVAVVDRAGLLLTVTVEDDGSGLRPGAPPGYGLAGMRDRIHAIGGSLDIADLAGGGTRVRARIPLEPGPPLGRSAGGGER</sequence>
<keyword evidence="5" id="KW-0902">Two-component regulatory system</keyword>
<organism evidence="9 10">
    <name type="scientific">Prosthecodimorpha hirschii</name>
    <dbReference type="NCBI Taxonomy" id="665126"/>
    <lineage>
        <taxon>Bacteria</taxon>
        <taxon>Pseudomonadati</taxon>
        <taxon>Pseudomonadota</taxon>
        <taxon>Alphaproteobacteria</taxon>
        <taxon>Hyphomicrobiales</taxon>
        <taxon>Ancalomicrobiaceae</taxon>
        <taxon>Prosthecodimorpha</taxon>
    </lineage>
</organism>
<evidence type="ECO:0000256" key="4">
    <source>
        <dbReference type="ARBA" id="ARBA00022777"/>
    </source>
</evidence>
<evidence type="ECO:0000259" key="8">
    <source>
        <dbReference type="PROSITE" id="PS50885"/>
    </source>
</evidence>